<evidence type="ECO:0000313" key="3">
    <source>
        <dbReference type="Proteomes" id="UP000583266"/>
    </source>
</evidence>
<accession>A0A848GDD4</accession>
<protein>
    <submittedName>
        <fullName evidence="2">Uncharacterized protein</fullName>
    </submittedName>
</protein>
<feature type="region of interest" description="Disordered" evidence="1">
    <location>
        <begin position="26"/>
        <end position="51"/>
    </location>
</feature>
<reference evidence="2 3" key="1">
    <citation type="submission" date="2020-04" db="EMBL/GenBank/DDBJ databases">
        <title>Chitinophaga sp. G-6-1-13 sp. nov., isolated from soil.</title>
        <authorList>
            <person name="Dahal R.H."/>
            <person name="Chaudhary D.K."/>
        </authorList>
    </citation>
    <scope>NUCLEOTIDE SEQUENCE [LARGE SCALE GENOMIC DNA]</scope>
    <source>
        <strain evidence="2 3">G-6-1-13</strain>
    </source>
</reference>
<gene>
    <name evidence="2" type="ORF">HHL17_01085</name>
</gene>
<proteinExistence type="predicted"/>
<evidence type="ECO:0000313" key="2">
    <source>
        <dbReference type="EMBL" id="NML35777.1"/>
    </source>
</evidence>
<name>A0A848GDD4_9BACT</name>
<dbReference type="Proteomes" id="UP000583266">
    <property type="component" value="Unassembled WGS sequence"/>
</dbReference>
<dbReference type="EMBL" id="JABBGC010000001">
    <property type="protein sequence ID" value="NML35777.1"/>
    <property type="molecule type" value="Genomic_DNA"/>
</dbReference>
<feature type="compositionally biased region" description="Polar residues" evidence="1">
    <location>
        <begin position="35"/>
        <end position="51"/>
    </location>
</feature>
<keyword evidence="3" id="KW-1185">Reference proteome</keyword>
<comment type="caution">
    <text evidence="2">The sequence shown here is derived from an EMBL/GenBank/DDBJ whole genome shotgun (WGS) entry which is preliminary data.</text>
</comment>
<organism evidence="2 3">
    <name type="scientific">Chitinophaga fulva</name>
    <dbReference type="NCBI Taxonomy" id="2728842"/>
    <lineage>
        <taxon>Bacteria</taxon>
        <taxon>Pseudomonadati</taxon>
        <taxon>Bacteroidota</taxon>
        <taxon>Chitinophagia</taxon>
        <taxon>Chitinophagales</taxon>
        <taxon>Chitinophagaceae</taxon>
        <taxon>Chitinophaga</taxon>
    </lineage>
</organism>
<sequence>MGISLVLGCLSCSQLADTFKDTFEEKSDEKKEEASGTTSHNSPVTSSVTIESRISRDTVHVTYSSRSTSRDTVRATYSSGSANRKLNFLTDETGLKAAEESLRALPAYAGKKMYLYDDIHAYDDGRINLQLRHPENPEYVDAYHFVNGKWNGPEPVQLSVRNKIENKLVPLDEIDFGSMARVYKNIVEKSATIEGAKPPTHIYGIVQEKHLLWYPASINGSRERYAISFHKDGSINKFFRE</sequence>
<dbReference type="AlphaFoldDB" id="A0A848GDD4"/>
<dbReference type="RefSeq" id="WP_169222968.1">
    <property type="nucleotide sequence ID" value="NZ_JABBGC010000001.1"/>
</dbReference>
<evidence type="ECO:0000256" key="1">
    <source>
        <dbReference type="SAM" id="MobiDB-lite"/>
    </source>
</evidence>